<keyword evidence="2" id="KW-1185">Reference proteome</keyword>
<dbReference type="Proteomes" id="UP000062788">
    <property type="component" value="Unassembled WGS sequence"/>
</dbReference>
<protein>
    <submittedName>
        <fullName evidence="1">Uncharacterized protein</fullName>
    </submittedName>
</protein>
<gene>
    <name evidence="1" type="ORF">WS67_01160</name>
</gene>
<sequence length="410" mass="46425">MSRDTYPPHPLIDLDWIRDASGRPELSARECLLEQDAVGPNALFDPDFYRHAYGASMPDGMHCVEHFCGQTRDAPRDPNALFSVRQWHDAHGHALAPARWRAELFGLLGREARFARDELARFKAGQIVLHDQRVGSPPEAGQAIVLFAHHDTHGDIAPYVYDYLDALAGQDTCLLFVTQGAPLAPAAHAQLARRVWRIVQTRNRAHDWGLYHVGLRLLERDGFTPHHPLVLTNDSVVDTVNSLTPLFAQARESRAVLTGAIDGWLYDGHLPSFFLYCSPQLVQCAAWRDFWAAWRPLQERAGALNGCEHGFSRFMRARGVPMQAVWTYEQILEAADPARAHTWRRARLERHGDTDPFHALWDVMLEYGFPLLKRSVFTAPLNAHHLSHMTNVLSRLVSRRRARTVSGERA</sequence>
<organism evidence="1 2">
    <name type="scientific">Burkholderia singularis</name>
    <dbReference type="NCBI Taxonomy" id="1503053"/>
    <lineage>
        <taxon>Bacteria</taxon>
        <taxon>Pseudomonadati</taxon>
        <taxon>Pseudomonadota</taxon>
        <taxon>Betaproteobacteria</taxon>
        <taxon>Burkholderiales</taxon>
        <taxon>Burkholderiaceae</taxon>
        <taxon>Burkholderia</taxon>
        <taxon>pseudomallei group</taxon>
    </lineage>
</organism>
<evidence type="ECO:0000313" key="1">
    <source>
        <dbReference type="EMBL" id="KVE24203.1"/>
    </source>
</evidence>
<accession>A0A124P846</accession>
<dbReference type="EMBL" id="LOWA01000055">
    <property type="protein sequence ID" value="KVE24203.1"/>
    <property type="molecule type" value="Genomic_DNA"/>
</dbReference>
<comment type="caution">
    <text evidence="1">The sequence shown here is derived from an EMBL/GenBank/DDBJ whole genome shotgun (WGS) entry which is preliminary data.</text>
</comment>
<dbReference type="RefSeq" id="WP_059519890.1">
    <property type="nucleotide sequence ID" value="NZ_LOWA01000055.1"/>
</dbReference>
<proteinExistence type="predicted"/>
<dbReference type="AlphaFoldDB" id="A0A124P846"/>
<evidence type="ECO:0000313" key="2">
    <source>
        <dbReference type="Proteomes" id="UP000062788"/>
    </source>
</evidence>
<reference evidence="1 2" key="1">
    <citation type="submission" date="2015-11" db="EMBL/GenBank/DDBJ databases">
        <title>Expanding the genomic diversity of Burkholderia species for the development of highly accurate diagnostics.</title>
        <authorList>
            <person name="Sahl J."/>
            <person name="Keim P."/>
            <person name="Wagner D."/>
        </authorList>
    </citation>
    <scope>NUCLEOTIDE SEQUENCE [LARGE SCALE GENOMIC DNA]</scope>
    <source>
        <strain evidence="1 2">TSV85</strain>
    </source>
</reference>
<name>A0A124P846_9BURK</name>